<gene>
    <name evidence="2" type="ORF">PGB27_28330</name>
</gene>
<evidence type="ECO:0000313" key="3">
    <source>
        <dbReference type="Proteomes" id="UP001300763"/>
    </source>
</evidence>
<dbReference type="SUPFAM" id="SSF52096">
    <property type="entry name" value="ClpP/crotonase"/>
    <property type="match status" value="1"/>
</dbReference>
<sequence>MSDGTVTLAAAVAATRALLRAAPADPDAASAAESGTLVELVRGPDCAEGIAALLERRPPRFAPRSVGGDG</sequence>
<dbReference type="EMBL" id="JAQZAO010000021">
    <property type="protein sequence ID" value="MDD7969270.1"/>
    <property type="molecule type" value="Genomic_DNA"/>
</dbReference>
<dbReference type="RefSeq" id="WP_274203800.1">
    <property type="nucleotide sequence ID" value="NZ_JAQZAO010000021.1"/>
</dbReference>
<name>A0ABT5T2C6_9PSEU</name>
<reference evidence="2 3" key="1">
    <citation type="submission" date="2023-02" db="EMBL/GenBank/DDBJ databases">
        <title>Genome sequencing required for Actinomycetospora new species description.</title>
        <authorList>
            <person name="Saimee Y."/>
            <person name="Duangmal K."/>
        </authorList>
    </citation>
    <scope>NUCLEOTIDE SEQUENCE [LARGE SCALE GENOMIC DNA]</scope>
    <source>
        <strain evidence="2 3">DW7H6</strain>
    </source>
</reference>
<dbReference type="Proteomes" id="UP001300763">
    <property type="component" value="Unassembled WGS sequence"/>
</dbReference>
<accession>A0ABT5T2C6</accession>
<keyword evidence="3" id="KW-1185">Reference proteome</keyword>
<comment type="caution">
    <text evidence="2">The sequence shown here is derived from an EMBL/GenBank/DDBJ whole genome shotgun (WGS) entry which is preliminary data.</text>
</comment>
<dbReference type="InterPro" id="IPR029045">
    <property type="entry name" value="ClpP/crotonase-like_dom_sf"/>
</dbReference>
<organism evidence="2 3">
    <name type="scientific">Actinomycetospora lemnae</name>
    <dbReference type="NCBI Taxonomy" id="3019891"/>
    <lineage>
        <taxon>Bacteria</taxon>
        <taxon>Bacillati</taxon>
        <taxon>Actinomycetota</taxon>
        <taxon>Actinomycetes</taxon>
        <taxon>Pseudonocardiales</taxon>
        <taxon>Pseudonocardiaceae</taxon>
        <taxon>Actinomycetospora</taxon>
    </lineage>
</organism>
<evidence type="ECO:0000313" key="2">
    <source>
        <dbReference type="EMBL" id="MDD7969270.1"/>
    </source>
</evidence>
<evidence type="ECO:0000256" key="1">
    <source>
        <dbReference type="ARBA" id="ARBA00005254"/>
    </source>
</evidence>
<protein>
    <submittedName>
        <fullName evidence="2">Uncharacterized protein</fullName>
    </submittedName>
</protein>
<dbReference type="Gene3D" id="1.10.12.10">
    <property type="entry name" value="Lyase 2-enoyl-coa Hydratase, Chain A, domain 2"/>
    <property type="match status" value="1"/>
</dbReference>
<proteinExistence type="inferred from homology"/>
<dbReference type="InterPro" id="IPR014748">
    <property type="entry name" value="Enoyl-CoA_hydra_C"/>
</dbReference>
<comment type="similarity">
    <text evidence="1">Belongs to the enoyl-CoA hydratase/isomerase family.</text>
</comment>